<organism evidence="1 2">
    <name type="scientific">Haemonchus contortus</name>
    <name type="common">Barber pole worm</name>
    <dbReference type="NCBI Taxonomy" id="6289"/>
    <lineage>
        <taxon>Eukaryota</taxon>
        <taxon>Metazoa</taxon>
        <taxon>Ecdysozoa</taxon>
        <taxon>Nematoda</taxon>
        <taxon>Chromadorea</taxon>
        <taxon>Rhabditida</taxon>
        <taxon>Rhabditina</taxon>
        <taxon>Rhabditomorpha</taxon>
        <taxon>Strongyloidea</taxon>
        <taxon>Trichostrongylidae</taxon>
        <taxon>Haemonchus</taxon>
    </lineage>
</organism>
<dbReference type="WBParaSite" id="HCON_00016580-00001">
    <property type="protein sequence ID" value="HCON_00016580-00001"/>
    <property type="gene ID" value="HCON_00016580"/>
</dbReference>
<accession>A0A7I4XVL5</accession>
<dbReference type="AlphaFoldDB" id="A0A7I4XVL5"/>
<keyword evidence="1" id="KW-1185">Reference proteome</keyword>
<evidence type="ECO:0000313" key="1">
    <source>
        <dbReference type="Proteomes" id="UP000025227"/>
    </source>
</evidence>
<sequence length="136" mass="15610">LHSPSETPQHVLLLCLCAFPAQYFHYKGCRQVDIQKGLNKKSTGKRMVVLLGVCTCTNVEPRREEKLTQGGNNCRRHKLAFSTVYKRLPISMWVWLFCSQVVLDSVKYASAKHIKISCNSLHWEKSYGKSTLAEYF</sequence>
<reference evidence="2" key="1">
    <citation type="submission" date="2020-12" db="UniProtKB">
        <authorList>
            <consortium name="WormBaseParasite"/>
        </authorList>
    </citation>
    <scope>IDENTIFICATION</scope>
    <source>
        <strain evidence="2">MHco3</strain>
    </source>
</reference>
<proteinExistence type="predicted"/>
<name>A0A7I4XVL5_HAECO</name>
<protein>
    <submittedName>
        <fullName evidence="2">Secreted protein</fullName>
    </submittedName>
</protein>
<evidence type="ECO:0000313" key="2">
    <source>
        <dbReference type="WBParaSite" id="HCON_00016580-00001"/>
    </source>
</evidence>
<dbReference type="Proteomes" id="UP000025227">
    <property type="component" value="Unplaced"/>
</dbReference>